<feature type="domain" description="Putative restriction endonuclease" evidence="1">
    <location>
        <begin position="3"/>
        <end position="57"/>
    </location>
</feature>
<dbReference type="InterPro" id="IPR011335">
    <property type="entry name" value="Restrct_endonuc-II-like"/>
</dbReference>
<comment type="caution">
    <text evidence="2">The sequence shown here is derived from an EMBL/GenBank/DDBJ whole genome shotgun (WGS) entry which is preliminary data.</text>
</comment>
<keyword evidence="2" id="KW-0378">Hydrolase</keyword>
<proteinExistence type="predicted"/>
<dbReference type="Pfam" id="PF05685">
    <property type="entry name" value="Uma2"/>
    <property type="match status" value="1"/>
</dbReference>
<reference evidence="2 3" key="1">
    <citation type="submission" date="2020-06" db="EMBL/GenBank/DDBJ databases">
        <title>Complete Genome Sequence of Clostridium muelleri sp. nov. P21T, an Acid-Alcohol Producing Acetogen Isolated from Old Hay.</title>
        <authorList>
            <person name="Duncan K.E."/>
            <person name="Tanner R.S."/>
        </authorList>
    </citation>
    <scope>NUCLEOTIDE SEQUENCE [LARGE SCALE GENOMIC DNA]</scope>
    <source>
        <strain evidence="2 3">P21</strain>
    </source>
</reference>
<gene>
    <name evidence="2" type="ORF">HBE96_25705</name>
</gene>
<protein>
    <submittedName>
        <fullName evidence="2">Uma2 family endonuclease</fullName>
    </submittedName>
</protein>
<keyword evidence="2" id="KW-0540">Nuclease</keyword>
<sequence>MDKGAELVPDVVVYCDRGYVFKRGFLGVPQLVVEVLSPSNADDDTEIKKGAYRKLGVLGSMPLLR</sequence>
<dbReference type="CDD" id="cd06260">
    <property type="entry name" value="DUF820-like"/>
    <property type="match status" value="1"/>
</dbReference>
<evidence type="ECO:0000313" key="3">
    <source>
        <dbReference type="Proteomes" id="UP000537131"/>
    </source>
</evidence>
<organism evidence="2 3">
    <name type="scientific">Clostridium muellerianum</name>
    <dbReference type="NCBI Taxonomy" id="2716538"/>
    <lineage>
        <taxon>Bacteria</taxon>
        <taxon>Bacillati</taxon>
        <taxon>Bacillota</taxon>
        <taxon>Clostridia</taxon>
        <taxon>Eubacteriales</taxon>
        <taxon>Clostridiaceae</taxon>
        <taxon>Clostridium</taxon>
    </lineage>
</organism>
<dbReference type="AlphaFoldDB" id="A0A7Y0EM72"/>
<evidence type="ECO:0000313" key="2">
    <source>
        <dbReference type="EMBL" id="NMM65977.1"/>
    </source>
</evidence>
<dbReference type="Proteomes" id="UP000537131">
    <property type="component" value="Unassembled WGS sequence"/>
</dbReference>
<name>A0A7Y0EM72_9CLOT</name>
<dbReference type="Gene3D" id="3.90.1570.10">
    <property type="entry name" value="tt1808, chain A"/>
    <property type="match status" value="1"/>
</dbReference>
<dbReference type="GO" id="GO:0004519">
    <property type="term" value="F:endonuclease activity"/>
    <property type="evidence" value="ECO:0007669"/>
    <property type="project" value="UniProtKB-KW"/>
</dbReference>
<dbReference type="SUPFAM" id="SSF52980">
    <property type="entry name" value="Restriction endonuclease-like"/>
    <property type="match status" value="1"/>
</dbReference>
<dbReference type="InterPro" id="IPR012296">
    <property type="entry name" value="Nuclease_put_TT1808"/>
</dbReference>
<evidence type="ECO:0000259" key="1">
    <source>
        <dbReference type="Pfam" id="PF05685"/>
    </source>
</evidence>
<dbReference type="RefSeq" id="WP_169300556.1">
    <property type="nucleotide sequence ID" value="NZ_JABBNI010000067.1"/>
</dbReference>
<keyword evidence="3" id="KW-1185">Reference proteome</keyword>
<dbReference type="InterPro" id="IPR008538">
    <property type="entry name" value="Uma2"/>
</dbReference>
<keyword evidence="2" id="KW-0255">Endonuclease</keyword>
<accession>A0A7Y0EM72</accession>
<dbReference type="EMBL" id="JABBNI010000067">
    <property type="protein sequence ID" value="NMM65977.1"/>
    <property type="molecule type" value="Genomic_DNA"/>
</dbReference>